<feature type="compositionally biased region" description="Low complexity" evidence="1">
    <location>
        <begin position="176"/>
        <end position="203"/>
    </location>
</feature>
<dbReference type="Proteomes" id="UP000541444">
    <property type="component" value="Unassembled WGS sequence"/>
</dbReference>
<dbReference type="PANTHER" id="PTHR33623:SF4">
    <property type="entry name" value="DUF4378 DOMAIN-CONTAINING PROTEIN"/>
    <property type="match status" value="1"/>
</dbReference>
<evidence type="ECO:0008006" key="4">
    <source>
        <dbReference type="Google" id="ProtNLM"/>
    </source>
</evidence>
<feature type="compositionally biased region" description="Basic and acidic residues" evidence="1">
    <location>
        <begin position="235"/>
        <end position="246"/>
    </location>
</feature>
<feature type="region of interest" description="Disordered" evidence="1">
    <location>
        <begin position="235"/>
        <end position="275"/>
    </location>
</feature>
<evidence type="ECO:0000313" key="2">
    <source>
        <dbReference type="EMBL" id="KAF6160465.1"/>
    </source>
</evidence>
<dbReference type="AlphaFoldDB" id="A0A7J7MZV5"/>
<accession>A0A7J7MZV5</accession>
<dbReference type="PANTHER" id="PTHR33623">
    <property type="entry name" value="OS04G0572500 PROTEIN"/>
    <property type="match status" value="1"/>
</dbReference>
<proteinExistence type="predicted"/>
<dbReference type="OrthoDB" id="668456at2759"/>
<keyword evidence="3" id="KW-1185">Reference proteome</keyword>
<dbReference type="EMBL" id="JACGCM010001165">
    <property type="protein sequence ID" value="KAF6160465.1"/>
    <property type="molecule type" value="Genomic_DNA"/>
</dbReference>
<name>A0A7J7MZV5_9MAGN</name>
<gene>
    <name evidence="2" type="ORF">GIB67_019234</name>
</gene>
<feature type="region of interest" description="Disordered" evidence="1">
    <location>
        <begin position="176"/>
        <end position="208"/>
    </location>
</feature>
<protein>
    <recommendedName>
        <fullName evidence="4">DUF4378 domain-containing protein</fullName>
    </recommendedName>
</protein>
<organism evidence="2 3">
    <name type="scientific">Kingdonia uniflora</name>
    <dbReference type="NCBI Taxonomy" id="39325"/>
    <lineage>
        <taxon>Eukaryota</taxon>
        <taxon>Viridiplantae</taxon>
        <taxon>Streptophyta</taxon>
        <taxon>Embryophyta</taxon>
        <taxon>Tracheophyta</taxon>
        <taxon>Spermatophyta</taxon>
        <taxon>Magnoliopsida</taxon>
        <taxon>Ranunculales</taxon>
        <taxon>Circaeasteraceae</taxon>
        <taxon>Kingdonia</taxon>
    </lineage>
</organism>
<evidence type="ECO:0000256" key="1">
    <source>
        <dbReference type="SAM" id="MobiDB-lite"/>
    </source>
</evidence>
<comment type="caution">
    <text evidence="2">The sequence shown here is derived from an EMBL/GenBank/DDBJ whole genome shotgun (WGS) entry which is preliminary data.</text>
</comment>
<reference evidence="2 3" key="1">
    <citation type="journal article" date="2020" name="IScience">
        <title>Genome Sequencing of the Endangered Kingdonia uniflora (Circaeasteraceae, Ranunculales) Reveals Potential Mechanisms of Evolutionary Specialization.</title>
        <authorList>
            <person name="Sun Y."/>
            <person name="Deng T."/>
            <person name="Zhang A."/>
            <person name="Moore M.J."/>
            <person name="Landis J.B."/>
            <person name="Lin N."/>
            <person name="Zhang H."/>
            <person name="Zhang X."/>
            <person name="Huang J."/>
            <person name="Zhang X."/>
            <person name="Sun H."/>
            <person name="Wang H."/>
        </authorList>
    </citation>
    <scope>NUCLEOTIDE SEQUENCE [LARGE SCALE GENOMIC DNA]</scope>
    <source>
        <strain evidence="2">TB1705</strain>
        <tissue evidence="2">Leaf</tissue>
    </source>
</reference>
<evidence type="ECO:0000313" key="3">
    <source>
        <dbReference type="Proteomes" id="UP000541444"/>
    </source>
</evidence>
<sequence>MSIQVKQRKPPPLERRPTLMLKDFLGEDFSSCSSSGFRSFPRRVPNVPIRKLVEADLKPQNPKKLFKSRSKATSTTMSALQRASKVVLNVVKHFNFSSGKTSLTLSPLPRSFSRKLLRSFSRKSDKQKNEINVVVKVKDIIRWKSFRDLIEEKQKTADNNYSLSSPVYTTTTNTITTTTTNSSWSDSDFTSEYRHSSSGSSDFSNDENCKKKNITTTTTNNHKIKPNVVVGDSSLEKVESHNEKDQLSPVSVLDCPFDEDEESSPSFNSSLEKMERTKHKLTQKIRRFESLTKLEPINLEKRIESMEQDDSLDCQSDSYSLLVNNDSDEDQEHEDDDSIKTEAKARELLKLIKQETSISEESRKWNVDNLLVDFFRDEIMENNLIKKPTKDDDDNEYDNALLKGARDWMTGNCRPLDWGVEESRGTHVKDMERGGRWKTFEEEQSDIGLELEITVLDSLMDELVLDLVS</sequence>